<feature type="compositionally biased region" description="Basic and acidic residues" evidence="1">
    <location>
        <begin position="97"/>
        <end position="107"/>
    </location>
</feature>
<feature type="compositionally biased region" description="Polar residues" evidence="1">
    <location>
        <begin position="234"/>
        <end position="244"/>
    </location>
</feature>
<dbReference type="GO" id="GO:0007059">
    <property type="term" value="P:chromosome segregation"/>
    <property type="evidence" value="ECO:0007669"/>
    <property type="project" value="InterPro"/>
</dbReference>
<protein>
    <submittedName>
        <fullName evidence="2">Mis12-Mtw1 protein family-domain-containing protein</fullName>
    </submittedName>
</protein>
<feature type="compositionally biased region" description="Polar residues" evidence="1">
    <location>
        <begin position="59"/>
        <end position="75"/>
    </location>
</feature>
<feature type="region of interest" description="Disordered" evidence="1">
    <location>
        <begin position="204"/>
        <end position="244"/>
    </location>
</feature>
<name>A0A9P6ESE9_9AGAR</name>
<feature type="compositionally biased region" description="Low complexity" evidence="1">
    <location>
        <begin position="627"/>
        <end position="646"/>
    </location>
</feature>
<dbReference type="GO" id="GO:0051301">
    <property type="term" value="P:cell division"/>
    <property type="evidence" value="ECO:0007669"/>
    <property type="project" value="InterPro"/>
</dbReference>
<dbReference type="GO" id="GO:0000444">
    <property type="term" value="C:MIS12/MIND type complex"/>
    <property type="evidence" value="ECO:0007669"/>
    <property type="project" value="InterPro"/>
</dbReference>
<feature type="region of interest" description="Disordered" evidence="1">
    <location>
        <begin position="1"/>
        <end position="191"/>
    </location>
</feature>
<feature type="compositionally biased region" description="Polar residues" evidence="1">
    <location>
        <begin position="140"/>
        <end position="159"/>
    </location>
</feature>
<dbReference type="Pfam" id="PF08202">
    <property type="entry name" value="MIS13"/>
    <property type="match status" value="1"/>
</dbReference>
<feature type="region of interest" description="Disordered" evidence="1">
    <location>
        <begin position="392"/>
        <end position="423"/>
    </location>
</feature>
<feature type="region of interest" description="Disordered" evidence="1">
    <location>
        <begin position="580"/>
        <end position="646"/>
    </location>
</feature>
<dbReference type="OrthoDB" id="3364649at2759"/>
<dbReference type="Proteomes" id="UP000807306">
    <property type="component" value="Unassembled WGS sequence"/>
</dbReference>
<proteinExistence type="predicted"/>
<feature type="compositionally biased region" description="Basic and acidic residues" evidence="1">
    <location>
        <begin position="590"/>
        <end position="600"/>
    </location>
</feature>
<dbReference type="InterPro" id="IPR013218">
    <property type="entry name" value="Dsn1/Mis13"/>
</dbReference>
<gene>
    <name evidence="2" type="ORF">CPB83DRAFT_889780</name>
</gene>
<reference evidence="2" key="1">
    <citation type="submission" date="2020-11" db="EMBL/GenBank/DDBJ databases">
        <authorList>
            <consortium name="DOE Joint Genome Institute"/>
            <person name="Ahrendt S."/>
            <person name="Riley R."/>
            <person name="Andreopoulos W."/>
            <person name="Labutti K."/>
            <person name="Pangilinan J."/>
            <person name="Ruiz-Duenas F.J."/>
            <person name="Barrasa J.M."/>
            <person name="Sanchez-Garcia M."/>
            <person name="Camarero S."/>
            <person name="Miyauchi S."/>
            <person name="Serrano A."/>
            <person name="Linde D."/>
            <person name="Babiker R."/>
            <person name="Drula E."/>
            <person name="Ayuso-Fernandez I."/>
            <person name="Pacheco R."/>
            <person name="Padilla G."/>
            <person name="Ferreira P."/>
            <person name="Barriuso J."/>
            <person name="Kellner H."/>
            <person name="Castanera R."/>
            <person name="Alfaro M."/>
            <person name="Ramirez L."/>
            <person name="Pisabarro A.G."/>
            <person name="Kuo A."/>
            <person name="Tritt A."/>
            <person name="Lipzen A."/>
            <person name="He G."/>
            <person name="Yan M."/>
            <person name="Ng V."/>
            <person name="Cullen D."/>
            <person name="Martin F."/>
            <person name="Rosso M.-N."/>
            <person name="Henrissat B."/>
            <person name="Hibbett D."/>
            <person name="Martinez A.T."/>
            <person name="Grigoriev I.V."/>
        </authorList>
    </citation>
    <scope>NUCLEOTIDE SEQUENCE</scope>
    <source>
        <strain evidence="2">CBS 506.95</strain>
    </source>
</reference>
<feature type="compositionally biased region" description="Basic residues" evidence="1">
    <location>
        <begin position="218"/>
        <end position="231"/>
    </location>
</feature>
<evidence type="ECO:0000313" key="3">
    <source>
        <dbReference type="Proteomes" id="UP000807306"/>
    </source>
</evidence>
<dbReference type="PANTHER" id="PTHR14778:SF2">
    <property type="entry name" value="KINETOCHORE-ASSOCIATED PROTEIN DSN1 HOMOLOG"/>
    <property type="match status" value="1"/>
</dbReference>
<dbReference type="PANTHER" id="PTHR14778">
    <property type="entry name" value="KINETOCHORE-ASSOCIATED PROTEIN DSN1 HOMOLOG"/>
    <property type="match status" value="1"/>
</dbReference>
<evidence type="ECO:0000256" key="1">
    <source>
        <dbReference type="SAM" id="MobiDB-lite"/>
    </source>
</evidence>
<evidence type="ECO:0000313" key="2">
    <source>
        <dbReference type="EMBL" id="KAF9533998.1"/>
    </source>
</evidence>
<keyword evidence="3" id="KW-1185">Reference proteome</keyword>
<sequence>MLPSQPQLTGKRKPDDSNPLLHAAAAKRAKKEAAKTAASTKRKFNQDDGPSSLMIVRGTDSQPSQSQPARTTYNDDQPPRFASQPLAGSSQPPSKKFKVDARSREPTRNNNADPSVDPEVEQDVRAMDDEADRLRRLSRAHTTIDQTFLQSQTNVQFPTRSEPPPSARKGKNKILDTSAPMPDHDTPKIERNKQLRADAMSAYENSRGRTQEPGPSQGHRRKSSVSGRGKRMSTSFEATGIITQPHNSVSESSFYKHIDVDIPEPERIRQLLIWCSLRASSTPTSSSSKASSSKSSLPAISDTATQALKAVQDDVVQKLAEKRIDLSLYSSPPSQRTPPEELRENAQNVRNRMWEVTYTSHIQQAKAEEEAWKKVSYEYDAFSKKLQTSLETRTEELQTDPQALSAKAKGKRRATGDLTDPETSFLPSLDELPTEFHPTLSLVKAVLGLQGGGDDRIAGGGGKRGITRSGVSREELEDDINCLMPSLEYKVDQIHTWANAARSTTNIAERMLNERFDILSAHLAARVNPLTPTSGTGAGGNEASSNPATQLLSTYVTLQQSKPTGPDPLDLMRALSRVDQERPPAQVGDAARRAAKEVQRAGESGFVGAVGGDKRLTNVPSTPRKMPGTPRRGSTPGRGTTPARDR</sequence>
<dbReference type="AlphaFoldDB" id="A0A9P6ESE9"/>
<feature type="compositionally biased region" description="Basic and acidic residues" evidence="1">
    <location>
        <begin position="182"/>
        <end position="191"/>
    </location>
</feature>
<accession>A0A9P6ESE9</accession>
<dbReference type="EMBL" id="MU157827">
    <property type="protein sequence ID" value="KAF9533998.1"/>
    <property type="molecule type" value="Genomic_DNA"/>
</dbReference>
<feature type="compositionally biased region" description="Basic and acidic residues" evidence="1">
    <location>
        <begin position="122"/>
        <end position="135"/>
    </location>
</feature>
<organism evidence="2 3">
    <name type="scientific">Crepidotus variabilis</name>
    <dbReference type="NCBI Taxonomy" id="179855"/>
    <lineage>
        <taxon>Eukaryota</taxon>
        <taxon>Fungi</taxon>
        <taxon>Dikarya</taxon>
        <taxon>Basidiomycota</taxon>
        <taxon>Agaricomycotina</taxon>
        <taxon>Agaricomycetes</taxon>
        <taxon>Agaricomycetidae</taxon>
        <taxon>Agaricales</taxon>
        <taxon>Agaricineae</taxon>
        <taxon>Crepidotaceae</taxon>
        <taxon>Crepidotus</taxon>
    </lineage>
</organism>
<comment type="caution">
    <text evidence="2">The sequence shown here is derived from an EMBL/GenBank/DDBJ whole genome shotgun (WGS) entry which is preliminary data.</text>
</comment>